<sequence>MPQDQPDPLSTGQNSRTVEAAGDAIAAVSLRLPQHWERNPKVWFLQVESQFHVCPVTSQLQKYHHVVSVLPLTAAEEVAHPGLKDHVK</sequence>
<keyword evidence="2" id="KW-1185">Reference proteome</keyword>
<accession>A0ACB7TIA5</accession>
<protein>
    <submittedName>
        <fullName evidence="1">Uncharacterized protein</fullName>
    </submittedName>
</protein>
<proteinExistence type="predicted"/>
<evidence type="ECO:0000313" key="1">
    <source>
        <dbReference type="EMBL" id="KAH6946906.1"/>
    </source>
</evidence>
<dbReference type="Proteomes" id="UP000821845">
    <property type="component" value="Chromosome 1"/>
</dbReference>
<reference evidence="1" key="1">
    <citation type="submission" date="2020-05" db="EMBL/GenBank/DDBJ databases">
        <title>Large-scale comparative analyses of tick genomes elucidate their genetic diversity and vector capacities.</title>
        <authorList>
            <person name="Jia N."/>
            <person name="Wang J."/>
            <person name="Shi W."/>
            <person name="Du L."/>
            <person name="Sun Y."/>
            <person name="Zhan W."/>
            <person name="Jiang J."/>
            <person name="Wang Q."/>
            <person name="Zhang B."/>
            <person name="Ji P."/>
            <person name="Sakyi L.B."/>
            <person name="Cui X."/>
            <person name="Yuan T."/>
            <person name="Jiang B."/>
            <person name="Yang W."/>
            <person name="Lam T.T.-Y."/>
            <person name="Chang Q."/>
            <person name="Ding S."/>
            <person name="Wang X."/>
            <person name="Zhu J."/>
            <person name="Ruan X."/>
            <person name="Zhao L."/>
            <person name="Wei J."/>
            <person name="Que T."/>
            <person name="Du C."/>
            <person name="Cheng J."/>
            <person name="Dai P."/>
            <person name="Han X."/>
            <person name="Huang E."/>
            <person name="Gao Y."/>
            <person name="Liu J."/>
            <person name="Shao H."/>
            <person name="Ye R."/>
            <person name="Li L."/>
            <person name="Wei W."/>
            <person name="Wang X."/>
            <person name="Wang C."/>
            <person name="Yang T."/>
            <person name="Huo Q."/>
            <person name="Li W."/>
            <person name="Guo W."/>
            <person name="Chen H."/>
            <person name="Zhou L."/>
            <person name="Ni X."/>
            <person name="Tian J."/>
            <person name="Zhou Y."/>
            <person name="Sheng Y."/>
            <person name="Liu T."/>
            <person name="Pan Y."/>
            <person name="Xia L."/>
            <person name="Li J."/>
            <person name="Zhao F."/>
            <person name="Cao W."/>
        </authorList>
    </citation>
    <scope>NUCLEOTIDE SEQUENCE</scope>
    <source>
        <strain evidence="1">Hyas-2018</strain>
    </source>
</reference>
<gene>
    <name evidence="1" type="ORF">HPB50_016090</name>
</gene>
<name>A0ACB7TIA5_HYAAI</name>
<comment type="caution">
    <text evidence="1">The sequence shown here is derived from an EMBL/GenBank/DDBJ whole genome shotgun (WGS) entry which is preliminary data.</text>
</comment>
<evidence type="ECO:0000313" key="2">
    <source>
        <dbReference type="Proteomes" id="UP000821845"/>
    </source>
</evidence>
<dbReference type="EMBL" id="CM023481">
    <property type="protein sequence ID" value="KAH6946906.1"/>
    <property type="molecule type" value="Genomic_DNA"/>
</dbReference>
<organism evidence="1 2">
    <name type="scientific">Hyalomma asiaticum</name>
    <name type="common">Tick</name>
    <dbReference type="NCBI Taxonomy" id="266040"/>
    <lineage>
        <taxon>Eukaryota</taxon>
        <taxon>Metazoa</taxon>
        <taxon>Ecdysozoa</taxon>
        <taxon>Arthropoda</taxon>
        <taxon>Chelicerata</taxon>
        <taxon>Arachnida</taxon>
        <taxon>Acari</taxon>
        <taxon>Parasitiformes</taxon>
        <taxon>Ixodida</taxon>
        <taxon>Ixodoidea</taxon>
        <taxon>Ixodidae</taxon>
        <taxon>Hyalomminae</taxon>
        <taxon>Hyalomma</taxon>
    </lineage>
</organism>